<keyword evidence="2" id="KW-1133">Transmembrane helix</keyword>
<name>A0A2H0RDN7_9BACT</name>
<protein>
    <submittedName>
        <fullName evidence="3">Uncharacterized protein</fullName>
    </submittedName>
</protein>
<evidence type="ECO:0000313" key="3">
    <source>
        <dbReference type="EMBL" id="PIR44496.1"/>
    </source>
</evidence>
<accession>A0A2H0RDN7</accession>
<feature type="region of interest" description="Disordered" evidence="1">
    <location>
        <begin position="1"/>
        <end position="47"/>
    </location>
</feature>
<reference evidence="3 4" key="1">
    <citation type="submission" date="2017-09" db="EMBL/GenBank/DDBJ databases">
        <title>Depth-based differentiation of microbial function through sediment-hosted aquifers and enrichment of novel symbionts in the deep terrestrial subsurface.</title>
        <authorList>
            <person name="Probst A.J."/>
            <person name="Ladd B."/>
            <person name="Jarett J.K."/>
            <person name="Geller-Mcgrath D.E."/>
            <person name="Sieber C.M."/>
            <person name="Emerson J.B."/>
            <person name="Anantharaman K."/>
            <person name="Thomas B.C."/>
            <person name="Malmstrom R."/>
            <person name="Stieglmeier M."/>
            <person name="Klingl A."/>
            <person name="Woyke T."/>
            <person name="Ryan C.M."/>
            <person name="Banfield J.F."/>
        </authorList>
    </citation>
    <scope>NUCLEOTIDE SEQUENCE [LARGE SCALE GENOMIC DNA]</scope>
    <source>
        <strain evidence="3">CG10_big_fil_rev_8_21_14_0_10_51_16</strain>
    </source>
</reference>
<dbReference type="Proteomes" id="UP000228767">
    <property type="component" value="Unassembled WGS sequence"/>
</dbReference>
<dbReference type="AlphaFoldDB" id="A0A2H0RDN7"/>
<gene>
    <name evidence="3" type="ORF">COV10_04555</name>
</gene>
<evidence type="ECO:0000313" key="4">
    <source>
        <dbReference type="Proteomes" id="UP000228767"/>
    </source>
</evidence>
<feature type="compositionally biased region" description="Polar residues" evidence="1">
    <location>
        <begin position="1"/>
        <end position="12"/>
    </location>
</feature>
<comment type="caution">
    <text evidence="3">The sequence shown here is derived from an EMBL/GenBank/DDBJ whole genome shotgun (WGS) entry which is preliminary data.</text>
</comment>
<evidence type="ECO:0000256" key="1">
    <source>
        <dbReference type="SAM" id="MobiDB-lite"/>
    </source>
</evidence>
<proteinExistence type="predicted"/>
<organism evidence="3 4">
    <name type="scientific">Candidatus Vogelbacteria bacterium CG10_big_fil_rev_8_21_14_0_10_51_16</name>
    <dbReference type="NCBI Taxonomy" id="1975045"/>
    <lineage>
        <taxon>Bacteria</taxon>
        <taxon>Candidatus Vogeliibacteriota</taxon>
    </lineage>
</organism>
<feature type="transmembrane region" description="Helical" evidence="2">
    <location>
        <begin position="101"/>
        <end position="122"/>
    </location>
</feature>
<keyword evidence="2" id="KW-0812">Transmembrane</keyword>
<keyword evidence="2" id="KW-0472">Membrane</keyword>
<dbReference type="EMBL" id="PCYI01000029">
    <property type="protein sequence ID" value="PIR44496.1"/>
    <property type="molecule type" value="Genomic_DNA"/>
</dbReference>
<feature type="transmembrane region" description="Helical" evidence="2">
    <location>
        <begin position="69"/>
        <end position="89"/>
    </location>
</feature>
<sequence length="139" mass="14767">MEPYQNPNSSPVSPDGEQPTPVWAGPIPQSGSVGSGPAPEAQPTTSLSTLLPGPIALLQAAWQRYRAHAGLLTAIYAFPIVLSYVLSLFMEQVPVDGPARLLSLVFGLVALLVSFLGMVALLSTIHYPQSHPYVFFGLP</sequence>
<evidence type="ECO:0000256" key="2">
    <source>
        <dbReference type="SAM" id="Phobius"/>
    </source>
</evidence>